<dbReference type="GO" id="GO:0005737">
    <property type="term" value="C:cytoplasm"/>
    <property type="evidence" value="ECO:0007669"/>
    <property type="project" value="TreeGrafter"/>
</dbReference>
<gene>
    <name evidence="3" type="ORF">S03H2_32659</name>
</gene>
<dbReference type="SUPFAM" id="SSF51556">
    <property type="entry name" value="Metallo-dependent hydrolases"/>
    <property type="match status" value="1"/>
</dbReference>
<dbReference type="GO" id="GO:0019748">
    <property type="term" value="P:secondary metabolic process"/>
    <property type="evidence" value="ECO:0007669"/>
    <property type="project" value="TreeGrafter"/>
</dbReference>
<feature type="domain" description="Amidohydrolase-related" evidence="2">
    <location>
        <begin position="46"/>
        <end position="133"/>
    </location>
</feature>
<dbReference type="AlphaFoldDB" id="X1GK84"/>
<accession>X1GK84</accession>
<dbReference type="GO" id="GO:0016831">
    <property type="term" value="F:carboxy-lyase activity"/>
    <property type="evidence" value="ECO:0007669"/>
    <property type="project" value="InterPro"/>
</dbReference>
<evidence type="ECO:0000313" key="3">
    <source>
        <dbReference type="EMBL" id="GAH57582.1"/>
    </source>
</evidence>
<evidence type="ECO:0000256" key="1">
    <source>
        <dbReference type="ARBA" id="ARBA00023239"/>
    </source>
</evidence>
<organism evidence="3">
    <name type="scientific">marine sediment metagenome</name>
    <dbReference type="NCBI Taxonomy" id="412755"/>
    <lineage>
        <taxon>unclassified sequences</taxon>
        <taxon>metagenomes</taxon>
        <taxon>ecological metagenomes</taxon>
    </lineage>
</organism>
<dbReference type="InterPro" id="IPR032466">
    <property type="entry name" value="Metal_Hydrolase"/>
</dbReference>
<reference evidence="3" key="1">
    <citation type="journal article" date="2014" name="Front. Microbiol.">
        <title>High frequency of phylogenetically diverse reductive dehalogenase-homologous genes in deep subseafloor sedimentary metagenomes.</title>
        <authorList>
            <person name="Kawai M."/>
            <person name="Futagami T."/>
            <person name="Toyoda A."/>
            <person name="Takaki Y."/>
            <person name="Nishi S."/>
            <person name="Hori S."/>
            <person name="Arai W."/>
            <person name="Tsubouchi T."/>
            <person name="Morono Y."/>
            <person name="Uchiyama I."/>
            <person name="Ito T."/>
            <person name="Fujiyama A."/>
            <person name="Inagaki F."/>
            <person name="Takami H."/>
        </authorList>
    </citation>
    <scope>NUCLEOTIDE SEQUENCE</scope>
    <source>
        <strain evidence="3">Expedition CK06-06</strain>
    </source>
</reference>
<sequence length="133" mass="14973">MLIVDADVHISPVEEKGYISAEEAIRRMDRAGVERALCWLQPPYIRETDEANEYVFQATRRWPKRIIGFGWANPRLGVEHARDTVKKCIEEYGFAGVKLNGAQDDYVIDDPELAMPVVEAVALTGKVLAFHTG</sequence>
<proteinExistence type="predicted"/>
<feature type="non-terminal residue" evidence="3">
    <location>
        <position position="133"/>
    </location>
</feature>
<dbReference type="Pfam" id="PF04909">
    <property type="entry name" value="Amidohydro_2"/>
    <property type="match status" value="1"/>
</dbReference>
<keyword evidence="1" id="KW-0456">Lyase</keyword>
<dbReference type="PANTHER" id="PTHR21240">
    <property type="entry name" value="2-AMINO-3-CARBOXYLMUCONATE-6-SEMIALDEHYDE DECARBOXYLASE"/>
    <property type="match status" value="1"/>
</dbReference>
<protein>
    <recommendedName>
        <fullName evidence="2">Amidohydrolase-related domain-containing protein</fullName>
    </recommendedName>
</protein>
<dbReference type="GO" id="GO:0016787">
    <property type="term" value="F:hydrolase activity"/>
    <property type="evidence" value="ECO:0007669"/>
    <property type="project" value="InterPro"/>
</dbReference>
<dbReference type="InterPro" id="IPR032465">
    <property type="entry name" value="ACMSD"/>
</dbReference>
<comment type="caution">
    <text evidence="3">The sequence shown here is derived from an EMBL/GenBank/DDBJ whole genome shotgun (WGS) entry which is preliminary data.</text>
</comment>
<dbReference type="InterPro" id="IPR006680">
    <property type="entry name" value="Amidohydro-rel"/>
</dbReference>
<dbReference type="PANTHER" id="PTHR21240:SF28">
    <property type="entry name" value="ISO-OROTATE DECARBOXYLASE (EUROFUNG)"/>
    <property type="match status" value="1"/>
</dbReference>
<dbReference type="EMBL" id="BARU01019848">
    <property type="protein sequence ID" value="GAH57582.1"/>
    <property type="molecule type" value="Genomic_DNA"/>
</dbReference>
<evidence type="ECO:0000259" key="2">
    <source>
        <dbReference type="Pfam" id="PF04909"/>
    </source>
</evidence>
<dbReference type="Gene3D" id="3.20.20.140">
    <property type="entry name" value="Metal-dependent hydrolases"/>
    <property type="match status" value="1"/>
</dbReference>
<name>X1GK84_9ZZZZ</name>